<keyword evidence="1" id="KW-0805">Transcription regulation</keyword>
<comment type="caution">
    <text evidence="6">The sequence shown here is derived from an EMBL/GenBank/DDBJ whole genome shotgun (WGS) entry which is preliminary data.</text>
</comment>
<organism evidence="6 7">
    <name type="scientific">Halodurantibacterium flavum</name>
    <dbReference type="NCBI Taxonomy" id="1382802"/>
    <lineage>
        <taxon>Bacteria</taxon>
        <taxon>Pseudomonadati</taxon>
        <taxon>Pseudomonadota</taxon>
        <taxon>Alphaproteobacteria</taxon>
        <taxon>Rhodobacterales</taxon>
        <taxon>Paracoccaceae</taxon>
        <taxon>Halodurantibacterium</taxon>
    </lineage>
</organism>
<name>A0ABW4S1P7_9RHOB</name>
<evidence type="ECO:0000313" key="6">
    <source>
        <dbReference type="EMBL" id="MFD1910998.1"/>
    </source>
</evidence>
<dbReference type="PANTHER" id="PTHR47506">
    <property type="entry name" value="TRANSCRIPTIONAL REGULATORY PROTEIN"/>
    <property type="match status" value="1"/>
</dbReference>
<dbReference type="EMBL" id="JBHUGH010000002">
    <property type="protein sequence ID" value="MFD1910998.1"/>
    <property type="molecule type" value="Genomic_DNA"/>
</dbReference>
<gene>
    <name evidence="6" type="ORF">ACFSGJ_02070</name>
</gene>
<keyword evidence="3" id="KW-0804">Transcription</keyword>
<keyword evidence="7" id="KW-1185">Reference proteome</keyword>
<dbReference type="InterPro" id="IPR009057">
    <property type="entry name" value="Homeodomain-like_sf"/>
</dbReference>
<protein>
    <submittedName>
        <fullName evidence="6">TetR/AcrR family transcriptional regulator</fullName>
    </submittedName>
</protein>
<dbReference type="SUPFAM" id="SSF48498">
    <property type="entry name" value="Tetracyclin repressor-like, C-terminal domain"/>
    <property type="match status" value="1"/>
</dbReference>
<evidence type="ECO:0000256" key="2">
    <source>
        <dbReference type="ARBA" id="ARBA00023125"/>
    </source>
</evidence>
<dbReference type="Proteomes" id="UP001597353">
    <property type="component" value="Unassembled WGS sequence"/>
</dbReference>
<dbReference type="PRINTS" id="PR00455">
    <property type="entry name" value="HTHTETR"/>
</dbReference>
<evidence type="ECO:0000259" key="5">
    <source>
        <dbReference type="PROSITE" id="PS50977"/>
    </source>
</evidence>
<dbReference type="Pfam" id="PF00440">
    <property type="entry name" value="TetR_N"/>
    <property type="match status" value="1"/>
</dbReference>
<dbReference type="Pfam" id="PF16925">
    <property type="entry name" value="TetR_C_13"/>
    <property type="match status" value="1"/>
</dbReference>
<dbReference type="InterPro" id="IPR001647">
    <property type="entry name" value="HTH_TetR"/>
</dbReference>
<reference evidence="7" key="1">
    <citation type="journal article" date="2019" name="Int. J. Syst. Evol. Microbiol.">
        <title>The Global Catalogue of Microorganisms (GCM) 10K type strain sequencing project: providing services to taxonomists for standard genome sequencing and annotation.</title>
        <authorList>
            <consortium name="The Broad Institute Genomics Platform"/>
            <consortium name="The Broad Institute Genome Sequencing Center for Infectious Disease"/>
            <person name="Wu L."/>
            <person name="Ma J."/>
        </authorList>
    </citation>
    <scope>NUCLEOTIDE SEQUENCE [LARGE SCALE GENOMIC DNA]</scope>
    <source>
        <strain evidence="7">CGMCC 4.7242</strain>
    </source>
</reference>
<proteinExistence type="predicted"/>
<dbReference type="RefSeq" id="WP_390259073.1">
    <property type="nucleotide sequence ID" value="NZ_JBHUGH010000002.1"/>
</dbReference>
<evidence type="ECO:0000256" key="1">
    <source>
        <dbReference type="ARBA" id="ARBA00023015"/>
    </source>
</evidence>
<evidence type="ECO:0000256" key="3">
    <source>
        <dbReference type="ARBA" id="ARBA00023163"/>
    </source>
</evidence>
<dbReference type="InterPro" id="IPR036271">
    <property type="entry name" value="Tet_transcr_reg_TetR-rel_C_sf"/>
</dbReference>
<dbReference type="SUPFAM" id="SSF46689">
    <property type="entry name" value="Homeodomain-like"/>
    <property type="match status" value="1"/>
</dbReference>
<dbReference type="InterPro" id="IPR011075">
    <property type="entry name" value="TetR_C"/>
</dbReference>
<dbReference type="Gene3D" id="1.10.357.10">
    <property type="entry name" value="Tetracycline Repressor, domain 2"/>
    <property type="match status" value="1"/>
</dbReference>
<evidence type="ECO:0000313" key="7">
    <source>
        <dbReference type="Proteomes" id="UP001597353"/>
    </source>
</evidence>
<sequence length="201" mass="22359">MANTRAKERPGDVKMHILESARALVAARGFSGVGLSEIVAAAGVPKGSFYYYFESKEAFGRALLEHYFDGYLAELETMLADKGKPARERLLAYWRFWRMNQEADDPEGKCLAVKLGAEVSDISEDMRLELRKGTSRIISRLCQTLKNGIEDGSIESTRNPFDIAETLYQLWLGASVMAKIERKPAPFDAAMIATDLLLSGK</sequence>
<feature type="DNA-binding region" description="H-T-H motif" evidence="4">
    <location>
        <begin position="34"/>
        <end position="53"/>
    </location>
</feature>
<keyword evidence="2 4" id="KW-0238">DNA-binding</keyword>
<dbReference type="PANTHER" id="PTHR47506:SF6">
    <property type="entry name" value="HTH-TYPE TRANSCRIPTIONAL REPRESSOR NEMR"/>
    <property type="match status" value="1"/>
</dbReference>
<dbReference type="PROSITE" id="PS50977">
    <property type="entry name" value="HTH_TETR_2"/>
    <property type="match status" value="1"/>
</dbReference>
<accession>A0ABW4S1P7</accession>
<feature type="domain" description="HTH tetR-type" evidence="5">
    <location>
        <begin position="11"/>
        <end position="71"/>
    </location>
</feature>
<evidence type="ECO:0000256" key="4">
    <source>
        <dbReference type="PROSITE-ProRule" id="PRU00335"/>
    </source>
</evidence>